<organism evidence="2">
    <name type="scientific">Anopheles darlingi</name>
    <name type="common">Mosquito</name>
    <dbReference type="NCBI Taxonomy" id="43151"/>
    <lineage>
        <taxon>Eukaryota</taxon>
        <taxon>Metazoa</taxon>
        <taxon>Ecdysozoa</taxon>
        <taxon>Arthropoda</taxon>
        <taxon>Hexapoda</taxon>
        <taxon>Insecta</taxon>
        <taxon>Pterygota</taxon>
        <taxon>Neoptera</taxon>
        <taxon>Endopterygota</taxon>
        <taxon>Diptera</taxon>
        <taxon>Nematocera</taxon>
        <taxon>Culicoidea</taxon>
        <taxon>Culicidae</taxon>
        <taxon>Anophelinae</taxon>
        <taxon>Anopheles</taxon>
    </lineage>
</organism>
<evidence type="ECO:0000313" key="2">
    <source>
        <dbReference type="EMBL" id="MBW73251.1"/>
    </source>
</evidence>
<dbReference type="EMBL" id="GGFL01009073">
    <property type="protein sequence ID" value="MBW73251.1"/>
    <property type="molecule type" value="Transcribed_RNA"/>
</dbReference>
<feature type="signal peptide" evidence="1">
    <location>
        <begin position="1"/>
        <end position="19"/>
    </location>
</feature>
<proteinExistence type="predicted"/>
<keyword evidence="1" id="KW-0732">Signal</keyword>
<evidence type="ECO:0000256" key="1">
    <source>
        <dbReference type="SAM" id="SignalP"/>
    </source>
</evidence>
<dbReference type="AlphaFoldDB" id="A0A2M4D6X4"/>
<accession>A0A2M4D6X4</accession>
<feature type="chain" id="PRO_5014908559" evidence="1">
    <location>
        <begin position="20"/>
        <end position="123"/>
    </location>
</feature>
<sequence length="123" mass="14081">MQRMIVFVVFALHPRKTLMICDVCRRRGRGSVTTGMLPPSGSCSRITTNPLCNGCLRGGAKCPPRIGQRHRCYRDCRTPARTNAPTRVTERPTRDDPWLQFARIVRALLWTCGIASRFRWAHR</sequence>
<reference evidence="2" key="1">
    <citation type="submission" date="2018-01" db="EMBL/GenBank/DDBJ databases">
        <title>An insight into the sialome of Amazonian anophelines.</title>
        <authorList>
            <person name="Ribeiro J.M."/>
            <person name="Scarpassa V."/>
            <person name="Calvo E."/>
        </authorList>
    </citation>
    <scope>NUCLEOTIDE SEQUENCE</scope>
</reference>
<name>A0A2M4D6X4_ANODA</name>
<protein>
    <submittedName>
        <fullName evidence="2">Putative secreted protein</fullName>
    </submittedName>
</protein>